<dbReference type="EMBL" id="BMED01000007">
    <property type="protein sequence ID" value="GGC97973.1"/>
    <property type="molecule type" value="Genomic_DNA"/>
</dbReference>
<sequence length="64" mass="7562">MRELIARQLYKPSLVLLMLSLMQLMVTLDFNMAQVTLVALVKSARYMRRKLRCKWRGFLRVACS</sequence>
<comment type="caution">
    <text evidence="2">The sequence shown here is derived from an EMBL/GenBank/DDBJ whole genome shotgun (WGS) entry which is preliminary data.</text>
</comment>
<keyword evidence="1" id="KW-0812">Transmembrane</keyword>
<dbReference type="AlphaFoldDB" id="A0A916V0K7"/>
<keyword evidence="1" id="KW-0472">Membrane</keyword>
<feature type="transmembrane region" description="Helical" evidence="1">
    <location>
        <begin position="14"/>
        <end position="41"/>
    </location>
</feature>
<evidence type="ECO:0000313" key="3">
    <source>
        <dbReference type="Proteomes" id="UP000637423"/>
    </source>
</evidence>
<accession>A0A916V0K7</accession>
<dbReference type="RefSeq" id="WP_188569054.1">
    <property type="nucleotide sequence ID" value="NZ_BMED01000007.1"/>
</dbReference>
<reference evidence="2" key="2">
    <citation type="submission" date="2020-09" db="EMBL/GenBank/DDBJ databases">
        <authorList>
            <person name="Sun Q."/>
            <person name="Zhou Y."/>
        </authorList>
    </citation>
    <scope>NUCLEOTIDE SEQUENCE</scope>
    <source>
        <strain evidence="2">CGMCC 1.10998</strain>
    </source>
</reference>
<dbReference type="Proteomes" id="UP000637423">
    <property type="component" value="Unassembled WGS sequence"/>
</dbReference>
<reference evidence="2" key="1">
    <citation type="journal article" date="2014" name="Int. J. Syst. Evol. Microbiol.">
        <title>Complete genome sequence of Corynebacterium casei LMG S-19264T (=DSM 44701T), isolated from a smear-ripened cheese.</title>
        <authorList>
            <consortium name="US DOE Joint Genome Institute (JGI-PGF)"/>
            <person name="Walter F."/>
            <person name="Albersmeier A."/>
            <person name="Kalinowski J."/>
            <person name="Ruckert C."/>
        </authorList>
    </citation>
    <scope>NUCLEOTIDE SEQUENCE</scope>
    <source>
        <strain evidence="2">CGMCC 1.10998</strain>
    </source>
</reference>
<keyword evidence="1" id="KW-1133">Transmembrane helix</keyword>
<evidence type="ECO:0000256" key="1">
    <source>
        <dbReference type="SAM" id="Phobius"/>
    </source>
</evidence>
<protein>
    <submittedName>
        <fullName evidence="2">Uncharacterized protein</fullName>
    </submittedName>
</protein>
<gene>
    <name evidence="2" type="ORF">GCM10011396_51870</name>
</gene>
<keyword evidence="3" id="KW-1185">Reference proteome</keyword>
<evidence type="ECO:0000313" key="2">
    <source>
        <dbReference type="EMBL" id="GGC97973.1"/>
    </source>
</evidence>
<proteinExistence type="predicted"/>
<name>A0A916V0K7_9BURK</name>
<organism evidence="2 3">
    <name type="scientific">Undibacterium terreum</name>
    <dbReference type="NCBI Taxonomy" id="1224302"/>
    <lineage>
        <taxon>Bacteria</taxon>
        <taxon>Pseudomonadati</taxon>
        <taxon>Pseudomonadota</taxon>
        <taxon>Betaproteobacteria</taxon>
        <taxon>Burkholderiales</taxon>
        <taxon>Oxalobacteraceae</taxon>
        <taxon>Undibacterium</taxon>
    </lineage>
</organism>